<comment type="caution">
    <text evidence="2">The sequence shown here is derived from an EMBL/GenBank/DDBJ whole genome shotgun (WGS) entry which is preliminary data.</text>
</comment>
<dbReference type="AlphaFoldDB" id="A0A166YJ73"/>
<gene>
    <name evidence="2" type="ORF">BBO_07942</name>
</gene>
<feature type="compositionally biased region" description="Polar residues" evidence="1">
    <location>
        <begin position="39"/>
        <end position="48"/>
    </location>
</feature>
<accession>A0A166YJ73</accession>
<evidence type="ECO:0000256" key="1">
    <source>
        <dbReference type="SAM" id="MobiDB-lite"/>
    </source>
</evidence>
<proteinExistence type="predicted"/>
<dbReference type="InterPro" id="IPR057394">
    <property type="entry name" value="PIGBOS1"/>
</dbReference>
<feature type="region of interest" description="Disordered" evidence="1">
    <location>
        <begin position="36"/>
        <end position="67"/>
    </location>
</feature>
<keyword evidence="3" id="KW-1185">Reference proteome</keyword>
<name>A0A166YJ73_9HYPO</name>
<dbReference type="Proteomes" id="UP000076863">
    <property type="component" value="Unassembled WGS sequence"/>
</dbReference>
<dbReference type="EMBL" id="AZHA01000033">
    <property type="protein sequence ID" value="OAA36967.1"/>
    <property type="molecule type" value="Genomic_DNA"/>
</dbReference>
<organism evidence="2 3">
    <name type="scientific">Beauveria brongniartii RCEF 3172</name>
    <dbReference type="NCBI Taxonomy" id="1081107"/>
    <lineage>
        <taxon>Eukaryota</taxon>
        <taxon>Fungi</taxon>
        <taxon>Dikarya</taxon>
        <taxon>Ascomycota</taxon>
        <taxon>Pezizomycotina</taxon>
        <taxon>Sordariomycetes</taxon>
        <taxon>Hypocreomycetidae</taxon>
        <taxon>Hypocreales</taxon>
        <taxon>Cordycipitaceae</taxon>
        <taxon>Beauveria</taxon>
        <taxon>Beauveria brongniartii</taxon>
    </lineage>
</organism>
<evidence type="ECO:0000313" key="3">
    <source>
        <dbReference type="Proteomes" id="UP000076863"/>
    </source>
</evidence>
<reference evidence="2 3" key="1">
    <citation type="journal article" date="2016" name="Genome Biol. Evol.">
        <title>Divergent and convergent evolution of fungal pathogenicity.</title>
        <authorList>
            <person name="Shang Y."/>
            <person name="Xiao G."/>
            <person name="Zheng P."/>
            <person name="Cen K."/>
            <person name="Zhan S."/>
            <person name="Wang C."/>
        </authorList>
    </citation>
    <scope>NUCLEOTIDE SEQUENCE [LARGE SCALE GENOMIC DNA]</scope>
    <source>
        <strain evidence="2 3">RCEF 3172</strain>
    </source>
</reference>
<protein>
    <submittedName>
        <fullName evidence="2">Uncharacterized protein</fullName>
    </submittedName>
</protein>
<dbReference type="OrthoDB" id="4983847at2759"/>
<dbReference type="Pfam" id="PF23670">
    <property type="entry name" value="PIGBOS1"/>
    <property type="match status" value="1"/>
</dbReference>
<sequence>MGGALERALPLALAVFCGVAGGFYTFQPMLTPKEPQETVHVTAQTTDPNGADAKADETKARAAKPSS</sequence>
<evidence type="ECO:0000313" key="2">
    <source>
        <dbReference type="EMBL" id="OAA36967.1"/>
    </source>
</evidence>